<reference evidence="2" key="1">
    <citation type="journal article" date="2014" name="Sci. Data">
        <title>Comprehensive analysis of the venom gland transcriptome of the spider Dolomedes fimbriatus.</title>
        <authorList>
            <person name="Kozlov S.A."/>
            <person name="Lazarev V.N."/>
            <person name="Kostryukova E.S."/>
            <person name="Selezneva O.V."/>
            <person name="Ospanova E.A."/>
            <person name="Alexeev D.G."/>
            <person name="Govorun V.M."/>
            <person name="Grishin E.V."/>
        </authorList>
    </citation>
    <scope>NUCLEOTIDE SEQUENCE</scope>
</reference>
<accession>A0A0K1D8W7</accession>
<protein>
    <submittedName>
        <fullName evidence="2">Putative neurotoxin LTDF 11-10</fullName>
    </submittedName>
</protein>
<feature type="chain" id="PRO_5005458323" evidence="1">
    <location>
        <begin position="21"/>
        <end position="102"/>
    </location>
</feature>
<evidence type="ECO:0000313" key="2">
    <source>
        <dbReference type="EMBL" id="AKT09016.1"/>
    </source>
</evidence>
<reference evidence="2" key="2">
    <citation type="submission" date="2015-02" db="EMBL/GenBank/DDBJ databases">
        <authorList>
            <person name="Chooi Y.-H."/>
        </authorList>
    </citation>
    <scope>NUCLEOTIDE SEQUENCE</scope>
</reference>
<evidence type="ECO:0000256" key="1">
    <source>
        <dbReference type="SAM" id="SignalP"/>
    </source>
</evidence>
<keyword evidence="2" id="KW-0528">Neurotoxin</keyword>
<feature type="signal peptide" evidence="1">
    <location>
        <begin position="1"/>
        <end position="20"/>
    </location>
</feature>
<sequence length="102" mass="11382">MNSRFFGLLLLFAVATCVLSELYCPKSRHITCNLSYKSNQCCSQADCRTGGVCCVEPCGTACRQESDTAQGEKFVDGSECQLGDVWESGWYDVMRRLKKLFS</sequence>
<dbReference type="AlphaFoldDB" id="A0A0K1D8W7"/>
<keyword evidence="2" id="KW-0800">Toxin</keyword>
<organism evidence="2">
    <name type="scientific">Dolomedes fimbriatus</name>
    <dbReference type="NCBI Taxonomy" id="1432569"/>
    <lineage>
        <taxon>Eukaryota</taxon>
        <taxon>Metazoa</taxon>
        <taxon>Ecdysozoa</taxon>
        <taxon>Arthropoda</taxon>
        <taxon>Chelicerata</taxon>
        <taxon>Arachnida</taxon>
        <taxon>Araneae</taxon>
        <taxon>Araneomorphae</taxon>
        <taxon>Entelegynae</taxon>
        <taxon>Lycosoidea</taxon>
        <taxon>Pisauridae</taxon>
        <taxon>Dolomedes</taxon>
    </lineage>
</organism>
<dbReference type="EMBL" id="KP792940">
    <property type="protein sequence ID" value="AKT09016.1"/>
    <property type="molecule type" value="mRNA"/>
</dbReference>
<proteinExistence type="evidence at transcript level"/>
<keyword evidence="1" id="KW-0732">Signal</keyword>
<name>A0A0K1D8W7_9ARAC</name>